<dbReference type="Proteomes" id="UP000727407">
    <property type="component" value="Unassembled WGS sequence"/>
</dbReference>
<gene>
    <name evidence="2" type="primary">murB</name>
    <name evidence="2" type="ORF">DAT39_000216</name>
</gene>
<dbReference type="EMBL" id="QNUK01000001">
    <property type="protein sequence ID" value="KAF5910082.1"/>
    <property type="molecule type" value="Genomic_DNA"/>
</dbReference>
<keyword evidence="3" id="KW-1185">Reference proteome</keyword>
<sequence length="73" mass="8041">MAWQESKGEGMTKGSQSLSKTSSLYQLPVLASFPSPRVYAVKGELLQDFRLFDTSLTGNQVKNSHKGFISTTK</sequence>
<evidence type="ECO:0000313" key="2">
    <source>
        <dbReference type="EMBL" id="KAF5910082.1"/>
    </source>
</evidence>
<proteinExistence type="predicted"/>
<name>A0A8J4XHE7_CLAMG</name>
<evidence type="ECO:0000256" key="1">
    <source>
        <dbReference type="SAM" id="MobiDB-lite"/>
    </source>
</evidence>
<dbReference type="AlphaFoldDB" id="A0A8J4XHE7"/>
<comment type="caution">
    <text evidence="2">The sequence shown here is derived from an EMBL/GenBank/DDBJ whole genome shotgun (WGS) entry which is preliminary data.</text>
</comment>
<evidence type="ECO:0000313" key="3">
    <source>
        <dbReference type="Proteomes" id="UP000727407"/>
    </source>
</evidence>
<feature type="compositionally biased region" description="Basic and acidic residues" evidence="1">
    <location>
        <begin position="1"/>
        <end position="10"/>
    </location>
</feature>
<reference evidence="2" key="1">
    <citation type="submission" date="2020-07" db="EMBL/GenBank/DDBJ databases">
        <title>Clarias magur genome sequencing, assembly and annotation.</title>
        <authorList>
            <person name="Kushwaha B."/>
            <person name="Kumar R."/>
            <person name="Das P."/>
            <person name="Joshi C.G."/>
            <person name="Kumar D."/>
            <person name="Nagpure N.S."/>
            <person name="Pandey M."/>
            <person name="Agarwal S."/>
            <person name="Srivastava S."/>
            <person name="Singh M."/>
            <person name="Sahoo L."/>
            <person name="Jayasankar P."/>
            <person name="Meher P.K."/>
            <person name="Koringa P.G."/>
            <person name="Iquebal M.A."/>
            <person name="Das S.P."/>
            <person name="Bit A."/>
            <person name="Patnaik S."/>
            <person name="Patel N."/>
            <person name="Shah T.M."/>
            <person name="Hinsu A."/>
            <person name="Jena J.K."/>
        </authorList>
    </citation>
    <scope>NUCLEOTIDE SEQUENCE</scope>
    <source>
        <strain evidence="2">CIFAMagur01</strain>
        <tissue evidence="2">Testis</tissue>
    </source>
</reference>
<protein>
    <submittedName>
        <fullName evidence="2">UDP-N-acetylenolpyruvoylglucosamine reductase</fullName>
    </submittedName>
</protein>
<feature type="region of interest" description="Disordered" evidence="1">
    <location>
        <begin position="1"/>
        <end position="20"/>
    </location>
</feature>
<accession>A0A8J4XHE7</accession>
<organism evidence="2 3">
    <name type="scientific">Clarias magur</name>
    <name type="common">Asian catfish</name>
    <name type="synonym">Macropteronotus magur</name>
    <dbReference type="NCBI Taxonomy" id="1594786"/>
    <lineage>
        <taxon>Eukaryota</taxon>
        <taxon>Metazoa</taxon>
        <taxon>Chordata</taxon>
        <taxon>Craniata</taxon>
        <taxon>Vertebrata</taxon>
        <taxon>Euteleostomi</taxon>
        <taxon>Actinopterygii</taxon>
        <taxon>Neopterygii</taxon>
        <taxon>Teleostei</taxon>
        <taxon>Ostariophysi</taxon>
        <taxon>Siluriformes</taxon>
        <taxon>Clariidae</taxon>
        <taxon>Clarias</taxon>
    </lineage>
</organism>